<accession>A0A914YQB8</accession>
<organism evidence="1 2">
    <name type="scientific">Panagrolaimus superbus</name>
    <dbReference type="NCBI Taxonomy" id="310955"/>
    <lineage>
        <taxon>Eukaryota</taxon>
        <taxon>Metazoa</taxon>
        <taxon>Ecdysozoa</taxon>
        <taxon>Nematoda</taxon>
        <taxon>Chromadorea</taxon>
        <taxon>Rhabditida</taxon>
        <taxon>Tylenchina</taxon>
        <taxon>Panagrolaimomorpha</taxon>
        <taxon>Panagrolaimoidea</taxon>
        <taxon>Panagrolaimidae</taxon>
        <taxon>Panagrolaimus</taxon>
    </lineage>
</organism>
<proteinExistence type="predicted"/>
<keyword evidence="1" id="KW-1185">Reference proteome</keyword>
<protein>
    <submittedName>
        <fullName evidence="2">Uncharacterized protein</fullName>
    </submittedName>
</protein>
<dbReference type="WBParaSite" id="PSU_v2.g21230.t1">
    <property type="protein sequence ID" value="PSU_v2.g21230.t1"/>
    <property type="gene ID" value="PSU_v2.g21230"/>
</dbReference>
<sequence length="70" mass="8741">MKEIQPLWFTPLFQRYIEGEIQFYANITQLEYEEFAKYRDEDNEYIVDIGIAVKEFNIHDEFYFEFQLRD</sequence>
<dbReference type="AlphaFoldDB" id="A0A914YQB8"/>
<dbReference type="Proteomes" id="UP000887577">
    <property type="component" value="Unplaced"/>
</dbReference>
<name>A0A914YQB8_9BILA</name>
<reference evidence="2" key="1">
    <citation type="submission" date="2022-11" db="UniProtKB">
        <authorList>
            <consortium name="WormBaseParasite"/>
        </authorList>
    </citation>
    <scope>IDENTIFICATION</scope>
</reference>
<evidence type="ECO:0000313" key="1">
    <source>
        <dbReference type="Proteomes" id="UP000887577"/>
    </source>
</evidence>
<evidence type="ECO:0000313" key="2">
    <source>
        <dbReference type="WBParaSite" id="PSU_v2.g21230.t1"/>
    </source>
</evidence>